<feature type="domain" description="Stealth protein CR2 conserved region 2" evidence="4">
    <location>
        <begin position="56"/>
        <end position="155"/>
    </location>
</feature>
<accession>A0A1C9IEZ4</accession>
<comment type="similarity">
    <text evidence="1">Belongs to the stealth family.</text>
</comment>
<evidence type="ECO:0000313" key="7">
    <source>
        <dbReference type="EMBL" id="AOP02941.1"/>
    </source>
</evidence>
<evidence type="ECO:0000259" key="4">
    <source>
        <dbReference type="Pfam" id="PF11380"/>
    </source>
</evidence>
<dbReference type="Pfam" id="PF17101">
    <property type="entry name" value="Stealth_CR1"/>
    <property type="match status" value="1"/>
</dbReference>
<evidence type="ECO:0000256" key="1">
    <source>
        <dbReference type="ARBA" id="ARBA00007583"/>
    </source>
</evidence>
<dbReference type="EMBL" id="KU665274">
    <property type="protein sequence ID" value="AOP02941.1"/>
    <property type="molecule type" value="Genomic_DNA"/>
</dbReference>
<evidence type="ECO:0000256" key="2">
    <source>
        <dbReference type="ARBA" id="ARBA00022679"/>
    </source>
</evidence>
<dbReference type="Pfam" id="PF11380">
    <property type="entry name" value="Stealth_CR2"/>
    <property type="match status" value="1"/>
</dbReference>
<keyword evidence="2 6" id="KW-0808">Transferase</keyword>
<dbReference type="InterPro" id="IPR031358">
    <property type="entry name" value="Stealth_CR1"/>
</dbReference>
<organism evidence="6">
    <name type="scientific">Streptococcus suis</name>
    <dbReference type="NCBI Taxonomy" id="1307"/>
    <lineage>
        <taxon>Bacteria</taxon>
        <taxon>Bacillati</taxon>
        <taxon>Bacillota</taxon>
        <taxon>Bacilli</taxon>
        <taxon>Lactobacillales</taxon>
        <taxon>Streptococcaceae</taxon>
        <taxon>Streptococcus</taxon>
    </lineage>
</organism>
<feature type="domain" description="Stealth protein CR1 conserved region 1" evidence="5">
    <location>
        <begin position="24"/>
        <end position="49"/>
    </location>
</feature>
<name>A0A1C9IEZ4_STRSU</name>
<dbReference type="InterPro" id="IPR021520">
    <property type="entry name" value="Stealth_CR2"/>
</dbReference>
<reference evidence="6" key="1">
    <citation type="journal article" date="2016" name="Appl. Environ. Microbiol.">
        <title>Novel capsular polysaccharide Loci and new diagnostic tools for high-throughput capsular gene typing in Streptococcus suis.</title>
        <authorList>
            <person name="Zheng H."/>
            <person name="Bai X."/>
            <person name="Xu J."/>
        </authorList>
    </citation>
    <scope>NUCLEOTIDE SEQUENCE</scope>
    <source>
        <strain evidence="6">YS443</strain>
        <strain evidence="7">YS487</strain>
    </source>
</reference>
<proteinExistence type="inferred from homology"/>
<protein>
    <submittedName>
        <fullName evidence="6">Glycerophosphotransferase</fullName>
    </submittedName>
</protein>
<evidence type="ECO:0000313" key="6">
    <source>
        <dbReference type="EMBL" id="AOP02895.1"/>
    </source>
</evidence>
<dbReference type="InterPro" id="IPR047141">
    <property type="entry name" value="Stealth"/>
</dbReference>
<evidence type="ECO:0000259" key="5">
    <source>
        <dbReference type="Pfam" id="PF17101"/>
    </source>
</evidence>
<dbReference type="EMBL" id="KU665272">
    <property type="protein sequence ID" value="AOP02895.1"/>
    <property type="molecule type" value="Genomic_DNA"/>
</dbReference>
<dbReference type="GO" id="GO:0016772">
    <property type="term" value="F:transferase activity, transferring phosphorus-containing groups"/>
    <property type="evidence" value="ECO:0007669"/>
    <property type="project" value="InterPro"/>
</dbReference>
<dbReference type="PANTHER" id="PTHR24045">
    <property type="match status" value="1"/>
</dbReference>
<evidence type="ECO:0000256" key="3">
    <source>
        <dbReference type="ARBA" id="ARBA00023169"/>
    </source>
</evidence>
<dbReference type="PANTHER" id="PTHR24045:SF0">
    <property type="entry name" value="N-ACETYLGLUCOSAMINE-1-PHOSPHOTRANSFERASE SUBUNITS ALPHA_BETA"/>
    <property type="match status" value="1"/>
</dbReference>
<dbReference type="GO" id="GO:0000271">
    <property type="term" value="P:polysaccharide biosynthetic process"/>
    <property type="evidence" value="ECO:0007669"/>
    <property type="project" value="UniProtKB-KW"/>
</dbReference>
<keyword evidence="3" id="KW-0270">Exopolysaccharide synthesis</keyword>
<sequence length="353" mass="42459">MEEMQQIHVLICYLRNNKGFNMNKIDFVIPWVDGYDEVWQKDRLKYSDKIFIDNDYRDWGLLKYWFRAIEKNAPWVNKIYFITYGHLPDFLNIDHPKLVIVKHEDYIPKEYLPTFSSHVIELNLHRINDLSEKFVYFNDDFFLLNEVKPADFFVNDLPRECAIQNPVAPARYDAISSLLINNTSIINQHFKKHQVIKSNLFSWFNYRYGLLNLLNLIFIPWGRFVGFYEHHLHTSFLKSTFEEIWNKETELLHNTSLNRVRNFKTDVNQWLVKDWQVASNRFFPRSVNFGRRFLVENEYDAQKVHQFVKTSKKKIVCVNDHVKDVTEEEFDKIIAIIKEGFKAKYAEKSSFEK</sequence>
<gene>
    <name evidence="6" type="primary">cpsL</name>
    <name evidence="6" type="ORF">YS443-orf10</name>
    <name evidence="7" type="ORF">YS487-orf10</name>
</gene>
<dbReference type="AlphaFoldDB" id="A0A1C9IEZ4"/>